<gene>
    <name evidence="6" type="primary">flgL</name>
    <name evidence="6" type="ORF">MQH31_12830</name>
</gene>
<dbReference type="GO" id="GO:0071973">
    <property type="term" value="P:bacterial-type flagellum-dependent cell motility"/>
    <property type="evidence" value="ECO:0007669"/>
    <property type="project" value="InterPro"/>
</dbReference>
<comment type="similarity">
    <text evidence="2">Belongs to the bacterial flagellin family.</text>
</comment>
<comment type="subcellular location">
    <subcellularLocation>
        <location evidence="1">Bacterial flagellum</location>
    </subcellularLocation>
</comment>
<evidence type="ECO:0000256" key="2">
    <source>
        <dbReference type="ARBA" id="ARBA00005709"/>
    </source>
</evidence>
<dbReference type="Proteomes" id="UP001165341">
    <property type="component" value="Unassembled WGS sequence"/>
</dbReference>
<keyword evidence="6" id="KW-0966">Cell projection</keyword>
<dbReference type="EMBL" id="JALGAR010000003">
    <property type="protein sequence ID" value="MCI4658693.1"/>
    <property type="molecule type" value="Genomic_DNA"/>
</dbReference>
<evidence type="ECO:0000313" key="6">
    <source>
        <dbReference type="EMBL" id="MCI4658693.1"/>
    </source>
</evidence>
<dbReference type="InterPro" id="IPR001029">
    <property type="entry name" value="Flagellin_N"/>
</dbReference>
<dbReference type="Pfam" id="PF00669">
    <property type="entry name" value="Flagellin_N"/>
    <property type="match status" value="1"/>
</dbReference>
<dbReference type="PANTHER" id="PTHR42792:SF1">
    <property type="entry name" value="FLAGELLAR HOOK-ASSOCIATED PROTEIN 3"/>
    <property type="match status" value="1"/>
</dbReference>
<keyword evidence="3" id="KW-0975">Bacterial flagellum</keyword>
<proteinExistence type="inferred from homology"/>
<dbReference type="PANTHER" id="PTHR42792">
    <property type="entry name" value="FLAGELLIN"/>
    <property type="match status" value="1"/>
</dbReference>
<dbReference type="InterPro" id="IPR046358">
    <property type="entry name" value="Flagellin_C"/>
</dbReference>
<sequence length="322" mass="33532">MISRVTTQTQIRAAQSSLQTNLARLTQLQEQASALTTLKNPSDDPARAADSLAVRAEQSAVAQYSRNVENGTGWLTTADSALAATTNIMNKVRDLTVQGGNGSLSQTAKSALATQLQGLKRDLLTQANTQYLGRSVFAGSSDEASAFKTTAAVPATPGTPGTPAIPETVTFTGVEGSSVQRRIGSDSTVRVDSDGSKIFGTNAKSVFTLIDNISNALDSSTGVAGATATATTTASDYLVAVDDRLTTVIAAQSDNGVRQVQIESAGTDLLTKTGTLEAQRSGIEDVDLAQAALSLKLQDVSYQAALSVTSKVLQHTLMDFLR</sequence>
<evidence type="ECO:0000313" key="7">
    <source>
        <dbReference type="Proteomes" id="UP001165341"/>
    </source>
</evidence>
<keyword evidence="7" id="KW-1185">Reference proteome</keyword>
<keyword evidence="6" id="KW-0282">Flagellum</keyword>
<dbReference type="InterPro" id="IPR013384">
    <property type="entry name" value="Flagell_FlgL"/>
</dbReference>
<dbReference type="InterPro" id="IPR001492">
    <property type="entry name" value="Flagellin"/>
</dbReference>
<dbReference type="AlphaFoldDB" id="A0AA41QY69"/>
<organism evidence="6 7">
    <name type="scientific">Cryobacterium zhongshanensis</name>
    <dbReference type="NCBI Taxonomy" id="2928153"/>
    <lineage>
        <taxon>Bacteria</taxon>
        <taxon>Bacillati</taxon>
        <taxon>Actinomycetota</taxon>
        <taxon>Actinomycetes</taxon>
        <taxon>Micrococcales</taxon>
        <taxon>Microbacteriaceae</taxon>
        <taxon>Cryobacterium</taxon>
    </lineage>
</organism>
<dbReference type="SUPFAM" id="SSF64518">
    <property type="entry name" value="Phase 1 flagellin"/>
    <property type="match status" value="1"/>
</dbReference>
<keyword evidence="6" id="KW-0969">Cilium</keyword>
<evidence type="ECO:0000259" key="4">
    <source>
        <dbReference type="Pfam" id="PF00669"/>
    </source>
</evidence>
<dbReference type="GO" id="GO:0005198">
    <property type="term" value="F:structural molecule activity"/>
    <property type="evidence" value="ECO:0007669"/>
    <property type="project" value="InterPro"/>
</dbReference>
<accession>A0AA41QY69</accession>
<evidence type="ECO:0000259" key="5">
    <source>
        <dbReference type="Pfam" id="PF00700"/>
    </source>
</evidence>
<feature type="domain" description="Flagellin C-terminal" evidence="5">
    <location>
        <begin position="240"/>
        <end position="321"/>
    </location>
</feature>
<dbReference type="RefSeq" id="WP_243012362.1">
    <property type="nucleotide sequence ID" value="NZ_JALGAR010000003.1"/>
</dbReference>
<dbReference type="Gene3D" id="1.20.1330.10">
    <property type="entry name" value="f41 fragment of flagellin, N-terminal domain"/>
    <property type="match status" value="1"/>
</dbReference>
<dbReference type="Pfam" id="PF00700">
    <property type="entry name" value="Flagellin_C"/>
    <property type="match status" value="1"/>
</dbReference>
<evidence type="ECO:0000256" key="3">
    <source>
        <dbReference type="ARBA" id="ARBA00023143"/>
    </source>
</evidence>
<reference evidence="6" key="1">
    <citation type="submission" date="2022-03" db="EMBL/GenBank/DDBJ databases">
        <title>Cryobacterium sp. nov. strain ZS14-85, isolated from Antarctic soil.</title>
        <authorList>
            <person name="Li J."/>
            <person name="Niu G."/>
        </authorList>
    </citation>
    <scope>NUCLEOTIDE SEQUENCE</scope>
    <source>
        <strain evidence="6">ZS14-85</strain>
    </source>
</reference>
<feature type="domain" description="Flagellin N-terminal" evidence="4">
    <location>
        <begin position="6"/>
        <end position="141"/>
    </location>
</feature>
<dbReference type="GO" id="GO:0009424">
    <property type="term" value="C:bacterial-type flagellum hook"/>
    <property type="evidence" value="ECO:0007669"/>
    <property type="project" value="InterPro"/>
</dbReference>
<evidence type="ECO:0000256" key="1">
    <source>
        <dbReference type="ARBA" id="ARBA00004365"/>
    </source>
</evidence>
<protein>
    <submittedName>
        <fullName evidence="6">Flagellar hook-associated protein FlgL</fullName>
    </submittedName>
</protein>
<name>A0AA41QY69_9MICO</name>
<dbReference type="NCBIfam" id="TIGR02550">
    <property type="entry name" value="flagell_flgL"/>
    <property type="match status" value="1"/>
</dbReference>
<comment type="caution">
    <text evidence="6">The sequence shown here is derived from an EMBL/GenBank/DDBJ whole genome shotgun (WGS) entry which is preliminary data.</text>
</comment>